<dbReference type="Pfam" id="PF01381">
    <property type="entry name" value="HTH_3"/>
    <property type="match status" value="1"/>
</dbReference>
<evidence type="ECO:0000256" key="2">
    <source>
        <dbReference type="ARBA" id="ARBA00023125"/>
    </source>
</evidence>
<dbReference type="EMBL" id="QGLE01000001">
    <property type="protein sequence ID" value="PWR25631.1"/>
    <property type="molecule type" value="Genomic_DNA"/>
</dbReference>
<dbReference type="InterPro" id="IPR011051">
    <property type="entry name" value="RmlC_Cupin_sf"/>
</dbReference>
<dbReference type="CDD" id="cd00093">
    <property type="entry name" value="HTH_XRE"/>
    <property type="match status" value="1"/>
</dbReference>
<sequence length="190" mass="20382">MALSNIMHISERQAPVLGHLAANLKRLRQHAGLSQDALAKASGVSRRMLVAMESGDSNVSLSTLDRIAAALGVMLPDLIVDREAAAHSPVLAWQGASGASQAHLLQSAPASRLAELWQWRLAPGERYRSEAAPGDWWEMVFVLDGRLTIALPGGTVVLAAGQSHAYRADGAFDFVNEGDTPLRFLRNVVI</sequence>
<dbReference type="SUPFAM" id="SSF47413">
    <property type="entry name" value="lambda repressor-like DNA-binding domains"/>
    <property type="match status" value="1"/>
</dbReference>
<evidence type="ECO:0000313" key="5">
    <source>
        <dbReference type="EMBL" id="PWR25631.1"/>
    </source>
</evidence>
<dbReference type="AlphaFoldDB" id="A0A317EFV9"/>
<keyword evidence="1" id="KW-0805">Transcription regulation</keyword>
<comment type="caution">
    <text evidence="5">The sequence shown here is derived from an EMBL/GenBank/DDBJ whole genome shotgun (WGS) entry which is preliminary data.</text>
</comment>
<evidence type="ECO:0000313" key="6">
    <source>
        <dbReference type="Proteomes" id="UP000245461"/>
    </source>
</evidence>
<dbReference type="InterPro" id="IPR013096">
    <property type="entry name" value="Cupin_2"/>
</dbReference>
<dbReference type="InterPro" id="IPR001387">
    <property type="entry name" value="Cro/C1-type_HTH"/>
</dbReference>
<reference evidence="5 6" key="1">
    <citation type="submission" date="2018-05" db="EMBL/GenBank/DDBJ databases">
        <title>Zavarzinia sp. HR-AS.</title>
        <authorList>
            <person name="Lee Y."/>
            <person name="Jeon C.O."/>
        </authorList>
    </citation>
    <scope>NUCLEOTIDE SEQUENCE [LARGE SCALE GENOMIC DNA]</scope>
    <source>
        <strain evidence="5 6">HR-AS</strain>
    </source>
</reference>
<evidence type="ECO:0000256" key="3">
    <source>
        <dbReference type="ARBA" id="ARBA00023163"/>
    </source>
</evidence>
<name>A0A317EFV9_9PROT</name>
<dbReference type="PANTHER" id="PTHR46797">
    <property type="entry name" value="HTH-TYPE TRANSCRIPTIONAL REGULATOR"/>
    <property type="match status" value="1"/>
</dbReference>
<evidence type="ECO:0000259" key="4">
    <source>
        <dbReference type="PROSITE" id="PS50943"/>
    </source>
</evidence>
<keyword evidence="6" id="KW-1185">Reference proteome</keyword>
<keyword evidence="3" id="KW-0804">Transcription</keyword>
<dbReference type="InterPro" id="IPR010982">
    <property type="entry name" value="Lambda_DNA-bd_dom_sf"/>
</dbReference>
<dbReference type="PANTHER" id="PTHR46797:SF23">
    <property type="entry name" value="HTH-TYPE TRANSCRIPTIONAL REGULATOR SUTR"/>
    <property type="match status" value="1"/>
</dbReference>
<dbReference type="GO" id="GO:0003677">
    <property type="term" value="F:DNA binding"/>
    <property type="evidence" value="ECO:0007669"/>
    <property type="project" value="UniProtKB-KW"/>
</dbReference>
<dbReference type="Proteomes" id="UP000245461">
    <property type="component" value="Unassembled WGS sequence"/>
</dbReference>
<dbReference type="InterPro" id="IPR014710">
    <property type="entry name" value="RmlC-like_jellyroll"/>
</dbReference>
<dbReference type="SUPFAM" id="SSF51182">
    <property type="entry name" value="RmlC-like cupins"/>
    <property type="match status" value="1"/>
</dbReference>
<feature type="domain" description="HTH cro/C1-type" evidence="4">
    <location>
        <begin position="24"/>
        <end position="78"/>
    </location>
</feature>
<dbReference type="Pfam" id="PF07883">
    <property type="entry name" value="Cupin_2"/>
    <property type="match status" value="1"/>
</dbReference>
<keyword evidence="2" id="KW-0238">DNA-binding</keyword>
<dbReference type="InterPro" id="IPR050807">
    <property type="entry name" value="TransReg_Diox_bact_type"/>
</dbReference>
<dbReference type="OrthoDB" id="9810578at2"/>
<dbReference type="GO" id="GO:0005829">
    <property type="term" value="C:cytosol"/>
    <property type="evidence" value="ECO:0007669"/>
    <property type="project" value="TreeGrafter"/>
</dbReference>
<organism evidence="5 6">
    <name type="scientific">Zavarzinia aquatilis</name>
    <dbReference type="NCBI Taxonomy" id="2211142"/>
    <lineage>
        <taxon>Bacteria</taxon>
        <taxon>Pseudomonadati</taxon>
        <taxon>Pseudomonadota</taxon>
        <taxon>Alphaproteobacteria</taxon>
        <taxon>Rhodospirillales</taxon>
        <taxon>Zavarziniaceae</taxon>
        <taxon>Zavarzinia</taxon>
    </lineage>
</organism>
<dbReference type="PROSITE" id="PS50943">
    <property type="entry name" value="HTH_CROC1"/>
    <property type="match status" value="1"/>
</dbReference>
<dbReference type="Gene3D" id="1.10.260.40">
    <property type="entry name" value="lambda repressor-like DNA-binding domains"/>
    <property type="match status" value="1"/>
</dbReference>
<dbReference type="Gene3D" id="2.60.120.10">
    <property type="entry name" value="Jelly Rolls"/>
    <property type="match status" value="1"/>
</dbReference>
<proteinExistence type="predicted"/>
<dbReference type="CDD" id="cd02209">
    <property type="entry name" value="cupin_XRE_C"/>
    <property type="match status" value="1"/>
</dbReference>
<evidence type="ECO:0000256" key="1">
    <source>
        <dbReference type="ARBA" id="ARBA00023015"/>
    </source>
</evidence>
<dbReference type="GO" id="GO:0003700">
    <property type="term" value="F:DNA-binding transcription factor activity"/>
    <property type="evidence" value="ECO:0007669"/>
    <property type="project" value="TreeGrafter"/>
</dbReference>
<accession>A0A317EFV9</accession>
<protein>
    <submittedName>
        <fullName evidence="5">Cro/Cl family transcriptional regulator</fullName>
    </submittedName>
</protein>
<dbReference type="SMART" id="SM00530">
    <property type="entry name" value="HTH_XRE"/>
    <property type="match status" value="1"/>
</dbReference>
<gene>
    <name evidence="5" type="ORF">DKG74_01305</name>
</gene>